<accession>A0ABU6SDR6</accession>
<gene>
    <name evidence="2" type="ORF">PIB30_037836</name>
</gene>
<sequence>MSFSLAHTSCQRIWEPPLPVTLLHNKYEVNEDAIVFVTLAWFLQLLQATPMPKKARDNTSKKARGKERGRTNEQGPKKKGRDAPTSRYGSLCGFSDVVDVLFRKWHARNVRSLPCLCSMDQQLLASLEDLKQNVLGIFVLFSKMLMAHVGALHA</sequence>
<dbReference type="Proteomes" id="UP001341840">
    <property type="component" value="Unassembled WGS sequence"/>
</dbReference>
<reference evidence="2 3" key="1">
    <citation type="journal article" date="2023" name="Plants (Basel)">
        <title>Bridging the Gap: Combining Genomics and Transcriptomics Approaches to Understand Stylosanthes scabra, an Orphan Legume from the Brazilian Caatinga.</title>
        <authorList>
            <person name="Ferreira-Neto J.R.C."/>
            <person name="da Silva M.D."/>
            <person name="Binneck E."/>
            <person name="de Melo N.F."/>
            <person name="da Silva R.H."/>
            <person name="de Melo A.L.T.M."/>
            <person name="Pandolfi V."/>
            <person name="Bustamante F.O."/>
            <person name="Brasileiro-Vidal A.C."/>
            <person name="Benko-Iseppon A.M."/>
        </authorList>
    </citation>
    <scope>NUCLEOTIDE SEQUENCE [LARGE SCALE GENOMIC DNA]</scope>
    <source>
        <tissue evidence="2">Leaves</tissue>
    </source>
</reference>
<evidence type="ECO:0000313" key="2">
    <source>
        <dbReference type="EMBL" id="MED6134537.1"/>
    </source>
</evidence>
<name>A0ABU6SDR6_9FABA</name>
<organism evidence="2 3">
    <name type="scientific">Stylosanthes scabra</name>
    <dbReference type="NCBI Taxonomy" id="79078"/>
    <lineage>
        <taxon>Eukaryota</taxon>
        <taxon>Viridiplantae</taxon>
        <taxon>Streptophyta</taxon>
        <taxon>Embryophyta</taxon>
        <taxon>Tracheophyta</taxon>
        <taxon>Spermatophyta</taxon>
        <taxon>Magnoliopsida</taxon>
        <taxon>eudicotyledons</taxon>
        <taxon>Gunneridae</taxon>
        <taxon>Pentapetalae</taxon>
        <taxon>rosids</taxon>
        <taxon>fabids</taxon>
        <taxon>Fabales</taxon>
        <taxon>Fabaceae</taxon>
        <taxon>Papilionoideae</taxon>
        <taxon>50 kb inversion clade</taxon>
        <taxon>dalbergioids sensu lato</taxon>
        <taxon>Dalbergieae</taxon>
        <taxon>Pterocarpus clade</taxon>
        <taxon>Stylosanthes</taxon>
    </lineage>
</organism>
<evidence type="ECO:0000256" key="1">
    <source>
        <dbReference type="SAM" id="MobiDB-lite"/>
    </source>
</evidence>
<feature type="compositionally biased region" description="Basic and acidic residues" evidence="1">
    <location>
        <begin position="54"/>
        <end position="71"/>
    </location>
</feature>
<evidence type="ECO:0000313" key="3">
    <source>
        <dbReference type="Proteomes" id="UP001341840"/>
    </source>
</evidence>
<feature type="region of interest" description="Disordered" evidence="1">
    <location>
        <begin position="53"/>
        <end position="85"/>
    </location>
</feature>
<keyword evidence="3" id="KW-1185">Reference proteome</keyword>
<proteinExistence type="predicted"/>
<dbReference type="EMBL" id="JASCZI010060607">
    <property type="protein sequence ID" value="MED6134537.1"/>
    <property type="molecule type" value="Genomic_DNA"/>
</dbReference>
<comment type="caution">
    <text evidence="2">The sequence shown here is derived from an EMBL/GenBank/DDBJ whole genome shotgun (WGS) entry which is preliminary data.</text>
</comment>
<protein>
    <submittedName>
        <fullName evidence="2">Uncharacterized protein</fullName>
    </submittedName>
</protein>